<accession>A0A0A9H196</accession>
<reference evidence="1" key="1">
    <citation type="submission" date="2014-09" db="EMBL/GenBank/DDBJ databases">
        <authorList>
            <person name="Magalhaes I.L.F."/>
            <person name="Oliveira U."/>
            <person name="Santos F.R."/>
            <person name="Vidigal T.H.D.A."/>
            <person name="Brescovit A.D."/>
            <person name="Santos A.J."/>
        </authorList>
    </citation>
    <scope>NUCLEOTIDE SEQUENCE</scope>
    <source>
        <tissue evidence="1">Shoot tissue taken approximately 20 cm above the soil surface</tissue>
    </source>
</reference>
<dbReference type="EMBL" id="GBRH01168332">
    <property type="protein sequence ID" value="JAE29564.1"/>
    <property type="molecule type" value="Transcribed_RNA"/>
</dbReference>
<organism evidence="1">
    <name type="scientific">Arundo donax</name>
    <name type="common">Giant reed</name>
    <name type="synonym">Donax arundinaceus</name>
    <dbReference type="NCBI Taxonomy" id="35708"/>
    <lineage>
        <taxon>Eukaryota</taxon>
        <taxon>Viridiplantae</taxon>
        <taxon>Streptophyta</taxon>
        <taxon>Embryophyta</taxon>
        <taxon>Tracheophyta</taxon>
        <taxon>Spermatophyta</taxon>
        <taxon>Magnoliopsida</taxon>
        <taxon>Liliopsida</taxon>
        <taxon>Poales</taxon>
        <taxon>Poaceae</taxon>
        <taxon>PACMAD clade</taxon>
        <taxon>Arundinoideae</taxon>
        <taxon>Arundineae</taxon>
        <taxon>Arundo</taxon>
    </lineage>
</organism>
<protein>
    <submittedName>
        <fullName evidence="1">Uncharacterized protein</fullName>
    </submittedName>
</protein>
<proteinExistence type="predicted"/>
<reference evidence="1" key="2">
    <citation type="journal article" date="2015" name="Data Brief">
        <title>Shoot transcriptome of the giant reed, Arundo donax.</title>
        <authorList>
            <person name="Barrero R.A."/>
            <person name="Guerrero F.D."/>
            <person name="Moolhuijzen P."/>
            <person name="Goolsby J.A."/>
            <person name="Tidwell J."/>
            <person name="Bellgard S.E."/>
            <person name="Bellgard M.I."/>
        </authorList>
    </citation>
    <scope>NUCLEOTIDE SEQUENCE</scope>
    <source>
        <tissue evidence="1">Shoot tissue taken approximately 20 cm above the soil surface</tissue>
    </source>
</reference>
<sequence length="10" mass="1139">MMDGESLFLP</sequence>
<evidence type="ECO:0000313" key="1">
    <source>
        <dbReference type="EMBL" id="JAE29564.1"/>
    </source>
</evidence>
<name>A0A0A9H196_ARUDO</name>